<gene>
    <name evidence="2" type="ORF">SAMN04490220_0195</name>
</gene>
<sequence>MFKFVAFDQAGYVREDAHGFDSHVFFGDRKAEGPGPQIYINAVDPGVKLAAHFHRIDQFQVFFGTEGAVFQRKPIPSVFVHYTDAYSSYGPFSAAQDAPLLYATIRAKSSNYGGVMPGARTERPHVGRRQLSKSVDGWQPSGLPGTGAYDTVEIFPCDQDGLAATLVRLGAGATYATPSTSATAGRAWCVLAGDILTSDQSKGPRSIGWQEHSDDDDVATLTAGADGASLLALDFPWPATDAVTVDPT</sequence>
<reference evidence="3" key="1">
    <citation type="submission" date="2016-10" db="EMBL/GenBank/DDBJ databases">
        <authorList>
            <person name="Varghese N."/>
        </authorList>
    </citation>
    <scope>NUCLEOTIDE SEQUENCE [LARGE SCALE GENOMIC DNA]</scope>
    <source>
        <strain evidence="3">DSM 44719</strain>
    </source>
</reference>
<proteinExistence type="predicted"/>
<feature type="region of interest" description="Disordered" evidence="1">
    <location>
        <begin position="114"/>
        <end position="137"/>
    </location>
</feature>
<dbReference type="EMBL" id="FNTL01000002">
    <property type="protein sequence ID" value="SEB34816.1"/>
    <property type="molecule type" value="Genomic_DNA"/>
</dbReference>
<accession>A0A1H4IMC7</accession>
<evidence type="ECO:0000256" key="1">
    <source>
        <dbReference type="SAM" id="MobiDB-lite"/>
    </source>
</evidence>
<dbReference type="RefSeq" id="WP_073362239.1">
    <property type="nucleotide sequence ID" value="NZ_FNTL01000002.1"/>
</dbReference>
<dbReference type="Proteomes" id="UP000183407">
    <property type="component" value="Unassembled WGS sequence"/>
</dbReference>
<name>A0A1H4IMC7_RHOJO</name>
<dbReference type="OrthoDB" id="5181753at2"/>
<evidence type="ECO:0000313" key="2">
    <source>
        <dbReference type="EMBL" id="SEB34816.1"/>
    </source>
</evidence>
<organism evidence="2 3">
    <name type="scientific">Rhodococcus jostii</name>
    <dbReference type="NCBI Taxonomy" id="132919"/>
    <lineage>
        <taxon>Bacteria</taxon>
        <taxon>Bacillati</taxon>
        <taxon>Actinomycetota</taxon>
        <taxon>Actinomycetes</taxon>
        <taxon>Mycobacteriales</taxon>
        <taxon>Nocardiaceae</taxon>
        <taxon>Rhodococcus</taxon>
    </lineage>
</organism>
<protein>
    <submittedName>
        <fullName evidence="2">Uncharacterized protein</fullName>
    </submittedName>
</protein>
<dbReference type="AlphaFoldDB" id="A0A1H4IMC7"/>
<evidence type="ECO:0000313" key="3">
    <source>
        <dbReference type="Proteomes" id="UP000183407"/>
    </source>
</evidence>